<dbReference type="Proteomes" id="UP000269396">
    <property type="component" value="Unassembled WGS sequence"/>
</dbReference>
<gene>
    <name evidence="1" type="ORF">SMTD_LOCUS558</name>
</gene>
<dbReference type="AlphaFoldDB" id="A0A183NEM2"/>
<organism evidence="1 2">
    <name type="scientific">Schistosoma mattheei</name>
    <dbReference type="NCBI Taxonomy" id="31246"/>
    <lineage>
        <taxon>Eukaryota</taxon>
        <taxon>Metazoa</taxon>
        <taxon>Spiralia</taxon>
        <taxon>Lophotrochozoa</taxon>
        <taxon>Platyhelminthes</taxon>
        <taxon>Trematoda</taxon>
        <taxon>Digenea</taxon>
        <taxon>Strigeidida</taxon>
        <taxon>Schistosomatoidea</taxon>
        <taxon>Schistosomatidae</taxon>
        <taxon>Schistosoma</taxon>
    </lineage>
</organism>
<sequence>MKNISASVTEPIDWNYAISELLEKQGVDLRKEVENRLIQLEEQYRREKEQSDRLFAEQRKEYEGRIQSLQEQVERHSMLESTIQEEIVGETEHNENIYDCKWGDREYELARWVFNKWTNHQFTSLRHCVPVILRELVLPDGFDPASPSFIVRDVTTGFPVDYLQPSSKENVYLPFHY</sequence>
<dbReference type="EMBL" id="UZAL01000504">
    <property type="protein sequence ID" value="VDO71199.1"/>
    <property type="molecule type" value="Genomic_DNA"/>
</dbReference>
<accession>A0A183NEM2</accession>
<protein>
    <submittedName>
        <fullName evidence="1">Uncharacterized protein</fullName>
    </submittedName>
</protein>
<name>A0A183NEM2_9TREM</name>
<evidence type="ECO:0000313" key="2">
    <source>
        <dbReference type="Proteomes" id="UP000269396"/>
    </source>
</evidence>
<proteinExistence type="predicted"/>
<reference evidence="1 2" key="1">
    <citation type="submission" date="2018-11" db="EMBL/GenBank/DDBJ databases">
        <authorList>
            <consortium name="Pathogen Informatics"/>
        </authorList>
    </citation>
    <scope>NUCLEOTIDE SEQUENCE [LARGE SCALE GENOMIC DNA]</scope>
    <source>
        <strain>Denwood</strain>
        <strain evidence="2">Zambia</strain>
    </source>
</reference>
<evidence type="ECO:0000313" key="1">
    <source>
        <dbReference type="EMBL" id="VDO71199.1"/>
    </source>
</evidence>
<dbReference type="STRING" id="31246.A0A183NEM2"/>
<keyword evidence="2" id="KW-1185">Reference proteome</keyword>